<keyword evidence="1" id="KW-0378">Hydrolase</keyword>
<dbReference type="Pfam" id="PF03959">
    <property type="entry name" value="FSH1"/>
    <property type="match status" value="1"/>
</dbReference>
<dbReference type="SUPFAM" id="SSF53474">
    <property type="entry name" value="alpha/beta-Hydrolases"/>
    <property type="match status" value="1"/>
</dbReference>
<keyword evidence="4" id="KW-1185">Reference proteome</keyword>
<dbReference type="EMBL" id="ML977196">
    <property type="protein sequence ID" value="KAF1981616.1"/>
    <property type="molecule type" value="Genomic_DNA"/>
</dbReference>
<dbReference type="GO" id="GO:0005737">
    <property type="term" value="C:cytoplasm"/>
    <property type="evidence" value="ECO:0007669"/>
    <property type="project" value="TreeGrafter"/>
</dbReference>
<proteinExistence type="predicted"/>
<dbReference type="GO" id="GO:0019748">
    <property type="term" value="P:secondary metabolic process"/>
    <property type="evidence" value="ECO:0007669"/>
    <property type="project" value="TreeGrafter"/>
</dbReference>
<dbReference type="Gene3D" id="3.40.50.1820">
    <property type="entry name" value="alpha/beta hydrolase"/>
    <property type="match status" value="1"/>
</dbReference>
<dbReference type="OrthoDB" id="2094269at2759"/>
<dbReference type="GO" id="GO:0005634">
    <property type="term" value="C:nucleus"/>
    <property type="evidence" value="ECO:0007669"/>
    <property type="project" value="TreeGrafter"/>
</dbReference>
<dbReference type="Proteomes" id="UP000800041">
    <property type="component" value="Unassembled WGS sequence"/>
</dbReference>
<gene>
    <name evidence="3" type="ORF">K402DRAFT_232505</name>
</gene>
<dbReference type="PANTHER" id="PTHR48070">
    <property type="entry name" value="ESTERASE OVCA2"/>
    <property type="match status" value="1"/>
</dbReference>
<dbReference type="InterPro" id="IPR050593">
    <property type="entry name" value="LovG"/>
</dbReference>
<dbReference type="GO" id="GO:0016787">
    <property type="term" value="F:hydrolase activity"/>
    <property type="evidence" value="ECO:0007669"/>
    <property type="project" value="UniProtKB-KW"/>
</dbReference>
<sequence>MRLLCLHGRGSNNDIFRMQTAGFRSLLDDFEFEFVQGQMPHVEGNWSLHTTDFADSKLWGYFNMLDPPDVLKTERELLELVEEDGPFDGILGYSQGGTLAAQMLVRHFAENPKAGVEEMPFRFAIFFNTATPSHVFEMKEEVKPVDVSSLNEQQQADAALFYDIMKRNPLLGKTPFYPAQLANGRGVLTDGKLGMVKCDTTWDGQPINMPTLHVRCPQDKEDHGEGTYKLCNPDLAEQYFHSHMHDFPRGYDEMRTIAKLIRKTADKAV</sequence>
<dbReference type="InterPro" id="IPR005645">
    <property type="entry name" value="FSH-like_dom"/>
</dbReference>
<organism evidence="3 4">
    <name type="scientific">Aulographum hederae CBS 113979</name>
    <dbReference type="NCBI Taxonomy" id="1176131"/>
    <lineage>
        <taxon>Eukaryota</taxon>
        <taxon>Fungi</taxon>
        <taxon>Dikarya</taxon>
        <taxon>Ascomycota</taxon>
        <taxon>Pezizomycotina</taxon>
        <taxon>Dothideomycetes</taxon>
        <taxon>Pleosporomycetidae</taxon>
        <taxon>Aulographales</taxon>
        <taxon>Aulographaceae</taxon>
    </lineage>
</organism>
<dbReference type="InterPro" id="IPR029058">
    <property type="entry name" value="AB_hydrolase_fold"/>
</dbReference>
<reference evidence="3" key="1">
    <citation type="journal article" date="2020" name="Stud. Mycol.">
        <title>101 Dothideomycetes genomes: a test case for predicting lifestyles and emergence of pathogens.</title>
        <authorList>
            <person name="Haridas S."/>
            <person name="Albert R."/>
            <person name="Binder M."/>
            <person name="Bloem J."/>
            <person name="Labutti K."/>
            <person name="Salamov A."/>
            <person name="Andreopoulos B."/>
            <person name="Baker S."/>
            <person name="Barry K."/>
            <person name="Bills G."/>
            <person name="Bluhm B."/>
            <person name="Cannon C."/>
            <person name="Castanera R."/>
            <person name="Culley D."/>
            <person name="Daum C."/>
            <person name="Ezra D."/>
            <person name="Gonzalez J."/>
            <person name="Henrissat B."/>
            <person name="Kuo A."/>
            <person name="Liang C."/>
            <person name="Lipzen A."/>
            <person name="Lutzoni F."/>
            <person name="Magnuson J."/>
            <person name="Mondo S."/>
            <person name="Nolan M."/>
            <person name="Ohm R."/>
            <person name="Pangilinan J."/>
            <person name="Park H.-J."/>
            <person name="Ramirez L."/>
            <person name="Alfaro M."/>
            <person name="Sun H."/>
            <person name="Tritt A."/>
            <person name="Yoshinaga Y."/>
            <person name="Zwiers L.-H."/>
            <person name="Turgeon B."/>
            <person name="Goodwin S."/>
            <person name="Spatafora J."/>
            <person name="Crous P."/>
            <person name="Grigoriev I."/>
        </authorList>
    </citation>
    <scope>NUCLEOTIDE SEQUENCE</scope>
    <source>
        <strain evidence="3">CBS 113979</strain>
    </source>
</reference>
<evidence type="ECO:0000313" key="4">
    <source>
        <dbReference type="Proteomes" id="UP000800041"/>
    </source>
</evidence>
<evidence type="ECO:0000256" key="1">
    <source>
        <dbReference type="ARBA" id="ARBA00022801"/>
    </source>
</evidence>
<name>A0A6G1GKY4_9PEZI</name>
<dbReference type="PANTHER" id="PTHR48070:SF7">
    <property type="entry name" value="SERINE HYDROLASE FSH DOMAIN-CONTAINING PROTEIN-RELATED"/>
    <property type="match status" value="1"/>
</dbReference>
<dbReference type="AlphaFoldDB" id="A0A6G1GKY4"/>
<evidence type="ECO:0000259" key="2">
    <source>
        <dbReference type="Pfam" id="PF03959"/>
    </source>
</evidence>
<feature type="domain" description="Serine hydrolase" evidence="2">
    <location>
        <begin position="2"/>
        <end position="252"/>
    </location>
</feature>
<protein>
    <recommendedName>
        <fullName evidence="2">Serine hydrolase domain-containing protein</fullName>
    </recommendedName>
</protein>
<accession>A0A6G1GKY4</accession>
<evidence type="ECO:0000313" key="3">
    <source>
        <dbReference type="EMBL" id="KAF1981616.1"/>
    </source>
</evidence>